<proteinExistence type="predicted"/>
<name>A0A5B0RX83_PUCGR</name>
<gene>
    <name evidence="2" type="ORF">PGTUg99_036247</name>
</gene>
<evidence type="ECO:0000313" key="2">
    <source>
        <dbReference type="EMBL" id="KAA1129745.1"/>
    </source>
</evidence>
<evidence type="ECO:0000313" key="3">
    <source>
        <dbReference type="Proteomes" id="UP000325313"/>
    </source>
</evidence>
<reference evidence="2 3" key="1">
    <citation type="submission" date="2019-05" db="EMBL/GenBank/DDBJ databases">
        <title>Emergence of the Ug99 lineage of the wheat stem rust pathogen through somatic hybridization.</title>
        <authorList>
            <person name="Li F."/>
            <person name="Upadhyaya N.M."/>
            <person name="Sperschneider J."/>
            <person name="Matny O."/>
            <person name="Nguyen-Phuc H."/>
            <person name="Mago R."/>
            <person name="Raley C."/>
            <person name="Miller M.E."/>
            <person name="Silverstein K.A.T."/>
            <person name="Henningsen E."/>
            <person name="Hirsch C.D."/>
            <person name="Visser B."/>
            <person name="Pretorius Z.A."/>
            <person name="Steffenson B.J."/>
            <person name="Schwessinger B."/>
            <person name="Dodds P.N."/>
            <person name="Figueroa M."/>
        </authorList>
    </citation>
    <scope>NUCLEOTIDE SEQUENCE [LARGE SCALE GENOMIC DNA]</scope>
    <source>
        <strain evidence="2 3">Ug99</strain>
    </source>
</reference>
<protein>
    <submittedName>
        <fullName evidence="2">Uncharacterized protein</fullName>
    </submittedName>
</protein>
<evidence type="ECO:0000256" key="1">
    <source>
        <dbReference type="SAM" id="MobiDB-lite"/>
    </source>
</evidence>
<sequence>MTTEFQQAAFKESTAQPEPVYKSGCPRAAIEKVFQAVSGLPAGLVTEKFRLRR</sequence>
<dbReference type="EMBL" id="VDEP01000136">
    <property type="protein sequence ID" value="KAA1129745.1"/>
    <property type="molecule type" value="Genomic_DNA"/>
</dbReference>
<accession>A0A5B0RX83</accession>
<dbReference type="Proteomes" id="UP000325313">
    <property type="component" value="Unassembled WGS sequence"/>
</dbReference>
<dbReference type="AlphaFoldDB" id="A0A5B0RX83"/>
<feature type="region of interest" description="Disordered" evidence="1">
    <location>
        <begin position="1"/>
        <end position="21"/>
    </location>
</feature>
<organism evidence="2 3">
    <name type="scientific">Puccinia graminis f. sp. tritici</name>
    <dbReference type="NCBI Taxonomy" id="56615"/>
    <lineage>
        <taxon>Eukaryota</taxon>
        <taxon>Fungi</taxon>
        <taxon>Dikarya</taxon>
        <taxon>Basidiomycota</taxon>
        <taxon>Pucciniomycotina</taxon>
        <taxon>Pucciniomycetes</taxon>
        <taxon>Pucciniales</taxon>
        <taxon>Pucciniaceae</taxon>
        <taxon>Puccinia</taxon>
    </lineage>
</organism>
<comment type="caution">
    <text evidence="2">The sequence shown here is derived from an EMBL/GenBank/DDBJ whole genome shotgun (WGS) entry which is preliminary data.</text>
</comment>